<dbReference type="InterPro" id="IPR002172">
    <property type="entry name" value="LDrepeatLR_classA_rpt"/>
</dbReference>
<keyword evidence="2 4" id="KW-1015">Disulfide bond</keyword>
<dbReference type="SMART" id="SM00042">
    <property type="entry name" value="CUB"/>
    <property type="match status" value="1"/>
</dbReference>
<evidence type="ECO:0000256" key="5">
    <source>
        <dbReference type="SAM" id="MobiDB-lite"/>
    </source>
</evidence>
<dbReference type="InterPro" id="IPR000859">
    <property type="entry name" value="CUB_dom"/>
</dbReference>
<feature type="region of interest" description="Disordered" evidence="5">
    <location>
        <begin position="245"/>
        <end position="269"/>
    </location>
</feature>
<evidence type="ECO:0000256" key="1">
    <source>
        <dbReference type="ARBA" id="ARBA00022737"/>
    </source>
</evidence>
<dbReference type="InterPro" id="IPR035914">
    <property type="entry name" value="Sperma_CUB_dom_sf"/>
</dbReference>
<evidence type="ECO:0000256" key="4">
    <source>
        <dbReference type="PROSITE-ProRule" id="PRU00124"/>
    </source>
</evidence>
<evidence type="ECO:0000256" key="2">
    <source>
        <dbReference type="ARBA" id="ARBA00023157"/>
    </source>
</evidence>
<dbReference type="SMART" id="SM00192">
    <property type="entry name" value="LDLa"/>
    <property type="match status" value="1"/>
</dbReference>
<dbReference type="CDD" id="cd00041">
    <property type="entry name" value="CUB"/>
    <property type="match status" value="1"/>
</dbReference>
<keyword evidence="8" id="KW-1185">Reference proteome</keyword>
<reference evidence="7 8" key="1">
    <citation type="submission" date="2021-04" db="EMBL/GenBank/DDBJ databases">
        <authorList>
            <person name="Bliznina A."/>
        </authorList>
    </citation>
    <scope>NUCLEOTIDE SEQUENCE [LARGE SCALE GENOMIC DNA]</scope>
</reference>
<dbReference type="Pfam" id="PF00431">
    <property type="entry name" value="CUB"/>
    <property type="match status" value="1"/>
</dbReference>
<feature type="disulfide bond" evidence="4">
    <location>
        <begin position="195"/>
        <end position="210"/>
    </location>
</feature>
<sequence length="319" mass="35558">MRDFTKFWALFNAVEALSTKPQIYGNCGGNYAGVYGTVASPGFPLANYPKNSACKWTVEVPKGMIVEVDMEWMDLEPDPSGCNFDFLAFYDQGTKRRKENTFCGSKPIFPIISKSNQFTIEFGSDGNEEKSGFALRWMAVEPAKEIFNCDFEQGTCLGWDLTSMGISAEEDKPPCGLGLYRCQSGKNCIPTEYICDGVKDCFHGDDEVSCQKLEIPATLLFPTQLGPQLPPQALHQTPPLKKITAKKTSTPAWGGRDAFQSPGSAMGRKNAHLEMTKKTAPRKRNRTNNNHNGFHDNNHCFYIHHNIVNNSNCNNDRVN</sequence>
<evidence type="ECO:0000259" key="6">
    <source>
        <dbReference type="PROSITE" id="PS01180"/>
    </source>
</evidence>
<name>A0ABN7SRG7_OIKDI</name>
<accession>A0ABN7SRG7</accession>
<proteinExistence type="predicted"/>
<evidence type="ECO:0000313" key="7">
    <source>
        <dbReference type="EMBL" id="CAG5104676.1"/>
    </source>
</evidence>
<protein>
    <submittedName>
        <fullName evidence="7">Oidioi.mRNA.OKI2018_I69.chr1.g1443.t2.cds</fullName>
    </submittedName>
</protein>
<evidence type="ECO:0000313" key="8">
    <source>
        <dbReference type="Proteomes" id="UP001158576"/>
    </source>
</evidence>
<dbReference type="CDD" id="cd00112">
    <property type="entry name" value="LDLa"/>
    <property type="match status" value="1"/>
</dbReference>
<dbReference type="PANTHER" id="PTHR24251">
    <property type="entry name" value="OVOCHYMASE-RELATED"/>
    <property type="match status" value="1"/>
</dbReference>
<dbReference type="SUPFAM" id="SSF49854">
    <property type="entry name" value="Spermadhesin, CUB domain"/>
    <property type="match status" value="1"/>
</dbReference>
<dbReference type="InterPro" id="IPR023415">
    <property type="entry name" value="LDLR_class-A_CS"/>
</dbReference>
<gene>
    <name evidence="7" type="ORF">OKIOD_LOCUS10208</name>
</gene>
<dbReference type="Gene3D" id="4.10.400.10">
    <property type="entry name" value="Low-density Lipoprotein Receptor"/>
    <property type="match status" value="1"/>
</dbReference>
<dbReference type="Gene3D" id="2.60.120.290">
    <property type="entry name" value="Spermadhesin, CUB domain"/>
    <property type="match status" value="1"/>
</dbReference>
<dbReference type="PROSITE" id="PS01180">
    <property type="entry name" value="CUB"/>
    <property type="match status" value="1"/>
</dbReference>
<feature type="domain" description="CUB" evidence="6">
    <location>
        <begin position="27"/>
        <end position="140"/>
    </location>
</feature>
<comment type="caution">
    <text evidence="4">Lacks conserved residue(s) required for the propagation of feature annotation.</text>
</comment>
<dbReference type="Proteomes" id="UP001158576">
    <property type="component" value="Chromosome 1"/>
</dbReference>
<dbReference type="PROSITE" id="PS50068">
    <property type="entry name" value="LDLRA_2"/>
    <property type="match status" value="1"/>
</dbReference>
<dbReference type="PROSITE" id="PS01209">
    <property type="entry name" value="LDLRA_1"/>
    <property type="match status" value="1"/>
</dbReference>
<evidence type="ECO:0000256" key="3">
    <source>
        <dbReference type="PROSITE-ProRule" id="PRU00059"/>
    </source>
</evidence>
<feature type="disulfide bond" evidence="3">
    <location>
        <begin position="27"/>
        <end position="54"/>
    </location>
</feature>
<organism evidence="7 8">
    <name type="scientific">Oikopleura dioica</name>
    <name type="common">Tunicate</name>
    <dbReference type="NCBI Taxonomy" id="34765"/>
    <lineage>
        <taxon>Eukaryota</taxon>
        <taxon>Metazoa</taxon>
        <taxon>Chordata</taxon>
        <taxon>Tunicata</taxon>
        <taxon>Appendicularia</taxon>
        <taxon>Copelata</taxon>
        <taxon>Oikopleuridae</taxon>
        <taxon>Oikopleura</taxon>
    </lineage>
</organism>
<keyword evidence="1" id="KW-0677">Repeat</keyword>
<dbReference type="InterPro" id="IPR036055">
    <property type="entry name" value="LDL_receptor-like_sf"/>
</dbReference>
<dbReference type="Pfam" id="PF00057">
    <property type="entry name" value="Ldl_recept_a"/>
    <property type="match status" value="1"/>
</dbReference>
<dbReference type="SUPFAM" id="SSF57424">
    <property type="entry name" value="LDL receptor-like module"/>
    <property type="match status" value="1"/>
</dbReference>
<dbReference type="EMBL" id="OU015566">
    <property type="protein sequence ID" value="CAG5104676.1"/>
    <property type="molecule type" value="Genomic_DNA"/>
</dbReference>